<gene>
    <name evidence="2" type="ORF">Din_047361</name>
</gene>
<reference evidence="2" key="1">
    <citation type="submission" date="2019-08" db="EMBL/GenBank/DDBJ databases">
        <title>Reference gene set and small RNA set construction with multiple tissues from Davidia involucrata Baill.</title>
        <authorList>
            <person name="Yang H."/>
            <person name="Zhou C."/>
            <person name="Li G."/>
            <person name="Wang J."/>
            <person name="Gao P."/>
            <person name="Wang M."/>
            <person name="Wang R."/>
            <person name="Zhao Y."/>
        </authorList>
    </citation>
    <scope>NUCLEOTIDE SEQUENCE</scope>
    <source>
        <tissue evidence="2">Mixed with DoveR01_LX</tissue>
    </source>
</reference>
<dbReference type="InterPro" id="IPR004158">
    <property type="entry name" value="DUF247_pln"/>
</dbReference>
<dbReference type="Pfam" id="PF03140">
    <property type="entry name" value="DUF247"/>
    <property type="match status" value="1"/>
</dbReference>
<evidence type="ECO:0000256" key="1">
    <source>
        <dbReference type="SAM" id="Phobius"/>
    </source>
</evidence>
<evidence type="ECO:0000313" key="2">
    <source>
        <dbReference type="EMBL" id="MPA77920.1"/>
    </source>
</evidence>
<keyword evidence="1" id="KW-0472">Membrane</keyword>
<dbReference type="EMBL" id="GHES01047361">
    <property type="protein sequence ID" value="MPA77920.1"/>
    <property type="molecule type" value="Transcribed_RNA"/>
</dbReference>
<sequence>MSETKKEQVPMNEVPMEELNISHGNWVESIMNVQGSSTSNQSETKKPRRIQRVSEMLRETKDFEKYCAPRVVSIGPYHCKVRKEGYYQNHKLQLVQKLKVKMANKFVSNNQQKLEGLYKKLFEKIKEVRECYEENSTKDFSEEALARMMLMDGCFILYYIKSVIEDEKKEEENEKELEMKSHHTAFVQQDLFLLENQLPFLVLDVLMNNSKTPKDEWMKKINMFIDHNVMAPPQNQKSKQRCCNFMMQARYKEEKLVGDMEADASSKKLDNKVEEVISPAHLLELLHQKLVGDMEAETCHPKHYTFRNVKELTEVGIHLKPSETNCLTKISYESCGMYGSLILPPITVDESTKAKFLNLIAYEMCPDAPNDFQWVTSYVCFLDSLIDHPEDVKLLRSAKILNNCLGSDDEVADLFNQIAIDLVPHPCAYSFVKGEIQKHYDDKGKTYMAQLKHQYFKNPWTVFALAGAILALFLSAVQAYFQVWSIPSECDGLCKHIRIVEHL</sequence>
<keyword evidence="1" id="KW-1133">Transmembrane helix</keyword>
<dbReference type="AlphaFoldDB" id="A0A5B7CAH4"/>
<dbReference type="PANTHER" id="PTHR31170">
    <property type="entry name" value="BNAC04G53230D PROTEIN"/>
    <property type="match status" value="1"/>
</dbReference>
<protein>
    <submittedName>
        <fullName evidence="2">Uncharacterized protein</fullName>
    </submittedName>
</protein>
<name>A0A5B7CAH4_DAVIN</name>
<organism evidence="2">
    <name type="scientific">Davidia involucrata</name>
    <name type="common">Dove tree</name>
    <dbReference type="NCBI Taxonomy" id="16924"/>
    <lineage>
        <taxon>Eukaryota</taxon>
        <taxon>Viridiplantae</taxon>
        <taxon>Streptophyta</taxon>
        <taxon>Embryophyta</taxon>
        <taxon>Tracheophyta</taxon>
        <taxon>Spermatophyta</taxon>
        <taxon>Magnoliopsida</taxon>
        <taxon>eudicotyledons</taxon>
        <taxon>Gunneridae</taxon>
        <taxon>Pentapetalae</taxon>
        <taxon>asterids</taxon>
        <taxon>Cornales</taxon>
        <taxon>Nyssaceae</taxon>
        <taxon>Davidia</taxon>
    </lineage>
</organism>
<accession>A0A5B7CAH4</accession>
<proteinExistence type="predicted"/>
<feature type="transmembrane region" description="Helical" evidence="1">
    <location>
        <begin position="460"/>
        <end position="481"/>
    </location>
</feature>
<keyword evidence="1" id="KW-0812">Transmembrane</keyword>
<dbReference type="PANTHER" id="PTHR31170:SF25">
    <property type="entry name" value="BNAA09G04570D PROTEIN"/>
    <property type="match status" value="1"/>
</dbReference>